<dbReference type="Proteomes" id="UP001176961">
    <property type="component" value="Unassembled WGS sequence"/>
</dbReference>
<dbReference type="EMBL" id="CATQJL010000223">
    <property type="protein sequence ID" value="CAJ0599290.1"/>
    <property type="molecule type" value="Genomic_DNA"/>
</dbReference>
<evidence type="ECO:0000313" key="3">
    <source>
        <dbReference type="Proteomes" id="UP001176961"/>
    </source>
</evidence>
<protein>
    <recommendedName>
        <fullName evidence="1">Trafficking protein particle complex subunit 11 domain-containing protein</fullName>
    </recommendedName>
</protein>
<dbReference type="InterPro" id="IPR021773">
    <property type="entry name" value="TPC11"/>
</dbReference>
<dbReference type="PANTHER" id="PTHR14374">
    <property type="entry name" value="FOIE GRAS"/>
    <property type="match status" value="1"/>
</dbReference>
<sequence>MDPVEAGEWLIGRPQQLIFLTGLDPNNKEHHSALVSTFGVRTPDRPPLNLRLVTGEFDLPQKAEKKIGKGILRRDWFLKYIDRVPALIVLFLDLDWDHASWIEKKTEAESKCASLRASVGQSSRVAVVLLQQRSVPTSSDDPLATERAHELCQICHLTPRQLFVVPILGDLSGYVSKLESAFHELAQGFYQQKLKAIRARSIPNNSPALVVRQLFKLAFLSELRQDTHTAYRNYRLAYEQCKDHVESWDSYDIFEWRSVVGLLNYKICELCFLHNMAVEAINQMRRHQAVFFSGPAGIYPTPQLAHIELQLWNAKECWHFAQLFEQAVVNGLTALATLNPGTHLDLAASLYSAVNKSILALKKTNPLTQPYPNPDPMAAIHNTIFFGQRPWRIGYDGLAPANVETDAVIAIMHRLVVNYEGVISLLNAAMAQFKKYGCFRMYRKGIIEKAEVYYQSGDLTRALQLWVAVVREGIPPSVRKDILEKAISAAYCTASVKDYLWCCVQLMTIQPLAEDGFRAVLHSTVPPPPFSQNDVSPAQMLQYQNTWAQVLAEHQYFSIQASRMEAFVNVQASFLENDSVQLDAKVPVRVCLTSVASHPISLSAVVVICDTERRRRVLAPTTENPPLLQASRSGIVLQPKSVTSLIVVLDLSKAQLEKSQTLVISRILLELGDRHSKMFGQLEFNLDHPYVVPSLRNIREIGSSAIRTAASDGGLVPDGSTTQVTCLVAEIASATLKLKNTCGHRIEAVRLDFKRNEQISTEAIAVLFVDDSDELRSELTVIGPDRVDSGEVVSIPIRFSAQLVGNIELELETSYQHEGETRRRTGRVRLSITAREPLIVKSGVLSMNGLPLASILNHNEHIIKASITANADIVITHVEWLLADVVAPIGEECCAKTVEDYLTDGEVLCYCCAVTINSAEEDSETPLGRLAVEWRRSGGGSTVRSVVPLCRIPLLQCPVSVTGTLVDPRAATVRHPIRVAYSIRSHSKEAIELTASFDLADVFMFCGEKRKTFNLMPFESYSIVVVVMALTAGRLPFPKISLKFRSPVISDDTLQHTSRALPANLFVLPCAKDSSVSEI</sequence>
<comment type="caution">
    <text evidence="2">The sequence shown here is derived from an EMBL/GenBank/DDBJ whole genome shotgun (WGS) entry which is preliminary data.</text>
</comment>
<organism evidence="2 3">
    <name type="scientific">Cylicocyclus nassatus</name>
    <name type="common">Nematode worm</name>
    <dbReference type="NCBI Taxonomy" id="53992"/>
    <lineage>
        <taxon>Eukaryota</taxon>
        <taxon>Metazoa</taxon>
        <taxon>Ecdysozoa</taxon>
        <taxon>Nematoda</taxon>
        <taxon>Chromadorea</taxon>
        <taxon>Rhabditida</taxon>
        <taxon>Rhabditina</taxon>
        <taxon>Rhabditomorpha</taxon>
        <taxon>Strongyloidea</taxon>
        <taxon>Strongylidae</taxon>
        <taxon>Cylicocyclus</taxon>
    </lineage>
</organism>
<evidence type="ECO:0000313" key="2">
    <source>
        <dbReference type="EMBL" id="CAJ0599290.1"/>
    </source>
</evidence>
<feature type="domain" description="Trafficking protein particle complex subunit 11" evidence="1">
    <location>
        <begin position="255"/>
        <end position="508"/>
    </location>
</feature>
<keyword evidence="3" id="KW-1185">Reference proteome</keyword>
<dbReference type="AlphaFoldDB" id="A0AA36GVU5"/>
<evidence type="ECO:0000259" key="1">
    <source>
        <dbReference type="Pfam" id="PF11817"/>
    </source>
</evidence>
<name>A0AA36GVU5_CYLNA</name>
<dbReference type="Pfam" id="PF11817">
    <property type="entry name" value="Foie-gras_1"/>
    <property type="match status" value="1"/>
</dbReference>
<reference evidence="2" key="1">
    <citation type="submission" date="2023-07" db="EMBL/GenBank/DDBJ databases">
        <authorList>
            <consortium name="CYATHOMIX"/>
        </authorList>
    </citation>
    <scope>NUCLEOTIDE SEQUENCE</scope>
    <source>
        <strain evidence="2">N/A</strain>
    </source>
</reference>
<proteinExistence type="predicted"/>
<accession>A0AA36GVU5</accession>
<dbReference type="GO" id="GO:0005737">
    <property type="term" value="C:cytoplasm"/>
    <property type="evidence" value="ECO:0007669"/>
    <property type="project" value="TreeGrafter"/>
</dbReference>
<gene>
    <name evidence="2" type="ORF">CYNAS_LOCUS11273</name>
</gene>
<dbReference type="PANTHER" id="PTHR14374:SF0">
    <property type="entry name" value="TRAFFICKING PROTEIN PARTICLE COMPLEX SUBUNIT 11"/>
    <property type="match status" value="1"/>
</dbReference>